<dbReference type="InterPro" id="IPR003594">
    <property type="entry name" value="HATPase_dom"/>
</dbReference>
<keyword evidence="7" id="KW-0808">Transferase</keyword>
<keyword evidence="6" id="KW-0597">Phosphoprotein</keyword>
<reference evidence="19" key="1">
    <citation type="submission" date="2017-12" db="EMBL/GenBank/DDBJ databases">
        <title>Genomic analysis of Paracoccus sp. CBA4604.</title>
        <authorList>
            <person name="Roh S.W."/>
            <person name="Kim J.Y."/>
            <person name="Kim J.S."/>
        </authorList>
    </citation>
    <scope>NUCLEOTIDE SEQUENCE [LARGE SCALE GENOMIC DNA]</scope>
    <source>
        <strain evidence="19">CBA4604</strain>
    </source>
</reference>
<dbReference type="InterPro" id="IPR003661">
    <property type="entry name" value="HisK_dim/P_dom"/>
</dbReference>
<evidence type="ECO:0000256" key="9">
    <source>
        <dbReference type="ARBA" id="ARBA00022741"/>
    </source>
</evidence>
<dbReference type="AlphaFoldDB" id="A0A2K9MF25"/>
<keyword evidence="12 15" id="KW-1133">Transmembrane helix</keyword>
<comment type="subcellular location">
    <subcellularLocation>
        <location evidence="2">Cell inner membrane</location>
        <topology evidence="2">Multi-pass membrane protein</topology>
    </subcellularLocation>
</comment>
<organism evidence="18 19">
    <name type="scientific">Paracoccus jeotgali</name>
    <dbReference type="NCBI Taxonomy" id="2065379"/>
    <lineage>
        <taxon>Bacteria</taxon>
        <taxon>Pseudomonadati</taxon>
        <taxon>Pseudomonadota</taxon>
        <taxon>Alphaproteobacteria</taxon>
        <taxon>Rhodobacterales</taxon>
        <taxon>Paracoccaceae</taxon>
        <taxon>Paracoccus</taxon>
    </lineage>
</organism>
<dbReference type="PRINTS" id="PR00344">
    <property type="entry name" value="BCTRLSENSOR"/>
</dbReference>
<dbReference type="SUPFAM" id="SSF55874">
    <property type="entry name" value="ATPase domain of HSP90 chaperone/DNA topoisomerase II/histidine kinase"/>
    <property type="match status" value="1"/>
</dbReference>
<dbReference type="InterPro" id="IPR004358">
    <property type="entry name" value="Sig_transdc_His_kin-like_C"/>
</dbReference>
<dbReference type="GO" id="GO:0005886">
    <property type="term" value="C:plasma membrane"/>
    <property type="evidence" value="ECO:0007669"/>
    <property type="project" value="UniProtKB-SubCell"/>
</dbReference>
<feature type="transmembrane region" description="Helical" evidence="15">
    <location>
        <begin position="20"/>
        <end position="42"/>
    </location>
</feature>
<evidence type="ECO:0000259" key="16">
    <source>
        <dbReference type="PROSITE" id="PS50109"/>
    </source>
</evidence>
<evidence type="ECO:0000256" key="4">
    <source>
        <dbReference type="ARBA" id="ARBA00022475"/>
    </source>
</evidence>
<dbReference type="RefSeq" id="WP_101499603.1">
    <property type="nucleotide sequence ID" value="NZ_CP025583.1"/>
</dbReference>
<feature type="domain" description="HAMP" evidence="17">
    <location>
        <begin position="183"/>
        <end position="234"/>
    </location>
</feature>
<evidence type="ECO:0000256" key="8">
    <source>
        <dbReference type="ARBA" id="ARBA00022692"/>
    </source>
</evidence>
<dbReference type="Pfam" id="PF00672">
    <property type="entry name" value="HAMP"/>
    <property type="match status" value="1"/>
</dbReference>
<evidence type="ECO:0000256" key="5">
    <source>
        <dbReference type="ARBA" id="ARBA00022519"/>
    </source>
</evidence>
<dbReference type="Pfam" id="PF00512">
    <property type="entry name" value="HisKA"/>
    <property type="match status" value="1"/>
</dbReference>
<feature type="domain" description="Histidine kinase" evidence="16">
    <location>
        <begin position="242"/>
        <end position="454"/>
    </location>
</feature>
<accession>A0A2K9MF25</accession>
<dbReference type="Gene3D" id="3.30.565.10">
    <property type="entry name" value="Histidine kinase-like ATPase, C-terminal domain"/>
    <property type="match status" value="1"/>
</dbReference>
<keyword evidence="5" id="KW-0997">Cell inner membrane</keyword>
<dbReference type="InterPro" id="IPR036097">
    <property type="entry name" value="HisK_dim/P_sf"/>
</dbReference>
<keyword evidence="9" id="KW-0547">Nucleotide-binding</keyword>
<dbReference type="CDD" id="cd00082">
    <property type="entry name" value="HisKA"/>
    <property type="match status" value="1"/>
</dbReference>
<dbReference type="PROSITE" id="PS50109">
    <property type="entry name" value="HIS_KIN"/>
    <property type="match status" value="1"/>
</dbReference>
<proteinExistence type="predicted"/>
<evidence type="ECO:0000313" key="18">
    <source>
        <dbReference type="EMBL" id="AUM74257.1"/>
    </source>
</evidence>
<keyword evidence="14 15" id="KW-0472">Membrane</keyword>
<dbReference type="CDD" id="cd00075">
    <property type="entry name" value="HATPase"/>
    <property type="match status" value="1"/>
</dbReference>
<dbReference type="InterPro" id="IPR005467">
    <property type="entry name" value="His_kinase_dom"/>
</dbReference>
<dbReference type="GO" id="GO:0005524">
    <property type="term" value="F:ATP binding"/>
    <property type="evidence" value="ECO:0007669"/>
    <property type="project" value="UniProtKB-KW"/>
</dbReference>
<dbReference type="Proteomes" id="UP000234882">
    <property type="component" value="Chromosome"/>
</dbReference>
<dbReference type="KEGG" id="paru:CYR75_08220"/>
<evidence type="ECO:0000256" key="3">
    <source>
        <dbReference type="ARBA" id="ARBA00012438"/>
    </source>
</evidence>
<protein>
    <recommendedName>
        <fullName evidence="3">histidine kinase</fullName>
        <ecNumber evidence="3">2.7.13.3</ecNumber>
    </recommendedName>
</protein>
<evidence type="ECO:0000256" key="13">
    <source>
        <dbReference type="ARBA" id="ARBA00023012"/>
    </source>
</evidence>
<keyword evidence="8 15" id="KW-0812">Transmembrane</keyword>
<evidence type="ECO:0000256" key="11">
    <source>
        <dbReference type="ARBA" id="ARBA00022840"/>
    </source>
</evidence>
<keyword evidence="19" id="KW-1185">Reference proteome</keyword>
<evidence type="ECO:0000256" key="12">
    <source>
        <dbReference type="ARBA" id="ARBA00022989"/>
    </source>
</evidence>
<evidence type="ECO:0000256" key="7">
    <source>
        <dbReference type="ARBA" id="ARBA00022679"/>
    </source>
</evidence>
<feature type="transmembrane region" description="Helical" evidence="15">
    <location>
        <begin position="163"/>
        <end position="182"/>
    </location>
</feature>
<dbReference type="PROSITE" id="PS50885">
    <property type="entry name" value="HAMP"/>
    <property type="match status" value="1"/>
</dbReference>
<dbReference type="OrthoDB" id="9804645at2"/>
<sequence length="454" mass="49558">MQFGPDFSWLKRFMPRGLYGRAALILLLPVFTLVLVVTVTFLQRHFEGVTRQMTASVAPGLEFVADSVDQAPDAATARELGTRLGAQLGFAFDMPGEDLTDSRLYYDVSGRIVADELRDRVSAVQAVALSDIKLVRLGLAGRHGRYTLSFPRARVSASNPHQLLVLLGFTAALMTVIAGLFLRNQLRPIRQLGLAAEDYGRGRITPYRPGGAAEIRSAGAAFVDMRNRLERLAESRGIMLTGISHDLRTPLTRLQLSLSMLSPDLPPDEEEIAAMQRDVSDMTQMVNAFLAFARDAAQDGPAETVALRPFLERIVQDAHRAGHNIAWIDETTKQGARVPAASLRPDLMRRAIENLINNAVRHGTKAQLRLSSSPRHLRIAVEDDGPGIPEELREEAMRPFSRLDKARSRPQGGGAAGLGLAIAADAARSHGGQLRLDQSPHLGGLRAEITLVAR</sequence>
<evidence type="ECO:0000256" key="2">
    <source>
        <dbReference type="ARBA" id="ARBA00004429"/>
    </source>
</evidence>
<dbReference type="EMBL" id="CP025583">
    <property type="protein sequence ID" value="AUM74257.1"/>
    <property type="molecule type" value="Genomic_DNA"/>
</dbReference>
<evidence type="ECO:0000256" key="14">
    <source>
        <dbReference type="ARBA" id="ARBA00023136"/>
    </source>
</evidence>
<evidence type="ECO:0000256" key="10">
    <source>
        <dbReference type="ARBA" id="ARBA00022777"/>
    </source>
</evidence>
<dbReference type="InterPro" id="IPR003660">
    <property type="entry name" value="HAMP_dom"/>
</dbReference>
<gene>
    <name evidence="18" type="ORF">CYR75_08220</name>
</gene>
<evidence type="ECO:0000256" key="15">
    <source>
        <dbReference type="SAM" id="Phobius"/>
    </source>
</evidence>
<dbReference type="InterPro" id="IPR036890">
    <property type="entry name" value="HATPase_C_sf"/>
</dbReference>
<dbReference type="SUPFAM" id="SSF47384">
    <property type="entry name" value="Homodimeric domain of signal transducing histidine kinase"/>
    <property type="match status" value="1"/>
</dbReference>
<dbReference type="PANTHER" id="PTHR44936">
    <property type="entry name" value="SENSOR PROTEIN CREC"/>
    <property type="match status" value="1"/>
</dbReference>
<keyword evidence="13" id="KW-0902">Two-component regulatory system</keyword>
<comment type="catalytic activity">
    <reaction evidence="1">
        <text>ATP + protein L-histidine = ADP + protein N-phospho-L-histidine.</text>
        <dbReference type="EC" id="2.7.13.3"/>
    </reaction>
</comment>
<dbReference type="PANTHER" id="PTHR44936:SF5">
    <property type="entry name" value="SENSOR HISTIDINE KINASE ENVZ"/>
    <property type="match status" value="1"/>
</dbReference>
<name>A0A2K9MF25_9RHOB</name>
<evidence type="ECO:0000256" key="1">
    <source>
        <dbReference type="ARBA" id="ARBA00000085"/>
    </source>
</evidence>
<dbReference type="SMART" id="SM00387">
    <property type="entry name" value="HATPase_c"/>
    <property type="match status" value="1"/>
</dbReference>
<dbReference type="GO" id="GO:0000155">
    <property type="term" value="F:phosphorelay sensor kinase activity"/>
    <property type="evidence" value="ECO:0007669"/>
    <property type="project" value="InterPro"/>
</dbReference>
<keyword evidence="4" id="KW-1003">Cell membrane</keyword>
<dbReference type="SMART" id="SM00388">
    <property type="entry name" value="HisKA"/>
    <property type="match status" value="1"/>
</dbReference>
<dbReference type="Gene3D" id="1.10.287.130">
    <property type="match status" value="1"/>
</dbReference>
<dbReference type="EC" id="2.7.13.3" evidence="3"/>
<evidence type="ECO:0000256" key="6">
    <source>
        <dbReference type="ARBA" id="ARBA00022553"/>
    </source>
</evidence>
<dbReference type="InterPro" id="IPR050980">
    <property type="entry name" value="2C_sensor_his_kinase"/>
</dbReference>
<keyword evidence="10 18" id="KW-0418">Kinase</keyword>
<keyword evidence="11" id="KW-0067">ATP-binding</keyword>
<evidence type="ECO:0000313" key="19">
    <source>
        <dbReference type="Proteomes" id="UP000234882"/>
    </source>
</evidence>
<evidence type="ECO:0000259" key="17">
    <source>
        <dbReference type="PROSITE" id="PS50885"/>
    </source>
</evidence>
<dbReference type="Pfam" id="PF02518">
    <property type="entry name" value="HATPase_c"/>
    <property type="match status" value="1"/>
</dbReference>